<evidence type="ECO:0000256" key="2">
    <source>
        <dbReference type="ARBA" id="ARBA00023043"/>
    </source>
</evidence>
<feature type="region of interest" description="Disordered" evidence="4">
    <location>
        <begin position="1"/>
        <end position="40"/>
    </location>
</feature>
<dbReference type="PROSITE" id="PS50297">
    <property type="entry name" value="ANK_REP_REGION"/>
    <property type="match status" value="1"/>
</dbReference>
<proteinExistence type="predicted"/>
<accession>A0A2T3Z3R0</accession>
<dbReference type="AlphaFoldDB" id="A0A2T3Z3R0"/>
<feature type="compositionally biased region" description="Basic and acidic residues" evidence="4">
    <location>
        <begin position="27"/>
        <end position="40"/>
    </location>
</feature>
<evidence type="ECO:0000313" key="6">
    <source>
        <dbReference type="Proteomes" id="UP000240493"/>
    </source>
</evidence>
<dbReference type="PANTHER" id="PTHR24198:SF165">
    <property type="entry name" value="ANKYRIN REPEAT-CONTAINING PROTEIN-RELATED"/>
    <property type="match status" value="1"/>
</dbReference>
<protein>
    <submittedName>
        <fullName evidence="5">Uncharacterized protein</fullName>
    </submittedName>
</protein>
<sequence length="348" mass="37583">MLLKDPKPESNLAFESDDDAALTPESSQEKSVQEADNKRDKKSIAARAVVSSKKKNGNDDDVVVVVAAAALSGGPSTSQKQDALEAALQAGHDHLVSQIISYGMDLNIRLFGYRFTSPLDWSVDRKKLYLVRLMLDNGADVSFPGYGLQEGDQCGPVLVRAMATGDQKLVELLLQSSPGPVDSTRALGLAVDRRNSTMAQLLLVNRAQCDFQDEDRPLPHAPGSGCCFEDISQPEAFMPPLVRAVHRGDVSLVRLLLRNGANANVGYHDFHADLGVKYITFSCGRVIQLAIELGRHETIKLLLAAGADISLAHGTGPQLLGGIKGFLPDHDEYVEGSRGLSKENTRND</sequence>
<dbReference type="EMBL" id="KZ679264">
    <property type="protein sequence ID" value="PTB39433.1"/>
    <property type="molecule type" value="Genomic_DNA"/>
</dbReference>
<reference evidence="5 6" key="1">
    <citation type="submission" date="2016-07" db="EMBL/GenBank/DDBJ databases">
        <title>Multiple horizontal gene transfer events from other fungi enriched the ability of initially mycotrophic Trichoderma (Ascomycota) to feed on dead plant biomass.</title>
        <authorList>
            <consortium name="DOE Joint Genome Institute"/>
            <person name="Aerts A."/>
            <person name="Atanasova L."/>
            <person name="Chenthamara K."/>
            <person name="Zhang J."/>
            <person name="Grujic M."/>
            <person name="Henrissat B."/>
            <person name="Kuo A."/>
            <person name="Salamov A."/>
            <person name="Lipzen A."/>
            <person name="Labutti K."/>
            <person name="Barry K."/>
            <person name="Miao Y."/>
            <person name="Rahimi M.J."/>
            <person name="Shen Q."/>
            <person name="Grigoriev I.V."/>
            <person name="Kubicek C.P."/>
            <person name="Druzhinina I.S."/>
        </authorList>
    </citation>
    <scope>NUCLEOTIDE SEQUENCE [LARGE SCALE GENOMIC DNA]</scope>
    <source>
        <strain evidence="5 6">CBS 433.97</strain>
    </source>
</reference>
<keyword evidence="6" id="KW-1185">Reference proteome</keyword>
<evidence type="ECO:0000256" key="1">
    <source>
        <dbReference type="ARBA" id="ARBA00022737"/>
    </source>
</evidence>
<dbReference type="STRING" id="1042311.A0A2T3Z3R0"/>
<organism evidence="5 6">
    <name type="scientific">Trichoderma asperellum (strain ATCC 204424 / CBS 433.97 / NBRC 101777)</name>
    <dbReference type="NCBI Taxonomy" id="1042311"/>
    <lineage>
        <taxon>Eukaryota</taxon>
        <taxon>Fungi</taxon>
        <taxon>Dikarya</taxon>
        <taxon>Ascomycota</taxon>
        <taxon>Pezizomycotina</taxon>
        <taxon>Sordariomycetes</taxon>
        <taxon>Hypocreomycetidae</taxon>
        <taxon>Hypocreales</taxon>
        <taxon>Hypocreaceae</taxon>
        <taxon>Trichoderma</taxon>
    </lineage>
</organism>
<dbReference type="InterPro" id="IPR002110">
    <property type="entry name" value="Ankyrin_rpt"/>
</dbReference>
<dbReference type="PROSITE" id="PS50088">
    <property type="entry name" value="ANK_REPEAT"/>
    <property type="match status" value="1"/>
</dbReference>
<evidence type="ECO:0000256" key="3">
    <source>
        <dbReference type="PROSITE-ProRule" id="PRU00023"/>
    </source>
</evidence>
<dbReference type="InterPro" id="IPR036770">
    <property type="entry name" value="Ankyrin_rpt-contain_sf"/>
</dbReference>
<dbReference type="OrthoDB" id="1278353at2759"/>
<gene>
    <name evidence="5" type="ORF">M441DRAFT_460377</name>
</gene>
<dbReference type="SUPFAM" id="SSF48403">
    <property type="entry name" value="Ankyrin repeat"/>
    <property type="match status" value="1"/>
</dbReference>
<feature type="repeat" description="ANK" evidence="3">
    <location>
        <begin position="240"/>
        <end position="268"/>
    </location>
</feature>
<dbReference type="PANTHER" id="PTHR24198">
    <property type="entry name" value="ANKYRIN REPEAT AND PROTEIN KINASE DOMAIN-CONTAINING PROTEIN"/>
    <property type="match status" value="1"/>
</dbReference>
<evidence type="ECO:0000256" key="4">
    <source>
        <dbReference type="SAM" id="MobiDB-lite"/>
    </source>
</evidence>
<dbReference type="Gene3D" id="1.25.40.20">
    <property type="entry name" value="Ankyrin repeat-containing domain"/>
    <property type="match status" value="1"/>
</dbReference>
<evidence type="ECO:0000313" key="5">
    <source>
        <dbReference type="EMBL" id="PTB39433.1"/>
    </source>
</evidence>
<dbReference type="SMART" id="SM00248">
    <property type="entry name" value="ANK"/>
    <property type="match status" value="5"/>
</dbReference>
<dbReference type="Proteomes" id="UP000240493">
    <property type="component" value="Unassembled WGS sequence"/>
</dbReference>
<dbReference type="Pfam" id="PF00023">
    <property type="entry name" value="Ank"/>
    <property type="match status" value="1"/>
</dbReference>
<name>A0A2T3Z3R0_TRIA4</name>
<keyword evidence="1" id="KW-0677">Repeat</keyword>
<keyword evidence="2 3" id="KW-0040">ANK repeat</keyword>